<protein>
    <submittedName>
        <fullName evidence="1">Uncharacterized protein</fullName>
    </submittedName>
</protein>
<sequence>MQTKEAEEKEKMLEEECKKMRNIKEGLWAQREVASPPKIRMTMQRQSAMGAKHQKVSAVAVNSILIAHNYVGPLK</sequence>
<evidence type="ECO:0000313" key="1">
    <source>
        <dbReference type="EMBL" id="MFH4977229.1"/>
    </source>
</evidence>
<evidence type="ECO:0000313" key="2">
    <source>
        <dbReference type="Proteomes" id="UP001608902"/>
    </source>
</evidence>
<organism evidence="1 2">
    <name type="scientific">Gnathostoma spinigerum</name>
    <dbReference type="NCBI Taxonomy" id="75299"/>
    <lineage>
        <taxon>Eukaryota</taxon>
        <taxon>Metazoa</taxon>
        <taxon>Ecdysozoa</taxon>
        <taxon>Nematoda</taxon>
        <taxon>Chromadorea</taxon>
        <taxon>Rhabditida</taxon>
        <taxon>Spirurina</taxon>
        <taxon>Gnathostomatomorpha</taxon>
        <taxon>Gnathostomatoidea</taxon>
        <taxon>Gnathostomatidae</taxon>
        <taxon>Gnathostoma</taxon>
    </lineage>
</organism>
<name>A0ABD6EGH3_9BILA</name>
<keyword evidence="2" id="KW-1185">Reference proteome</keyword>
<proteinExistence type="predicted"/>
<dbReference type="EMBL" id="JBGFUD010002154">
    <property type="protein sequence ID" value="MFH4977229.1"/>
    <property type="molecule type" value="Genomic_DNA"/>
</dbReference>
<accession>A0ABD6EGH3</accession>
<dbReference type="AlphaFoldDB" id="A0ABD6EGH3"/>
<reference evidence="1 2" key="1">
    <citation type="submission" date="2024-08" db="EMBL/GenBank/DDBJ databases">
        <title>Gnathostoma spinigerum genome.</title>
        <authorList>
            <person name="Gonzalez-Bertolin B."/>
            <person name="Monzon S."/>
            <person name="Zaballos A."/>
            <person name="Jimenez P."/>
            <person name="Dekumyoy P."/>
            <person name="Varona S."/>
            <person name="Cuesta I."/>
            <person name="Sumanam S."/>
            <person name="Adisakwattana P."/>
            <person name="Gasser R.B."/>
            <person name="Hernandez-Gonzalez A."/>
            <person name="Young N.D."/>
            <person name="Perteguer M.J."/>
        </authorList>
    </citation>
    <scope>NUCLEOTIDE SEQUENCE [LARGE SCALE GENOMIC DNA]</scope>
    <source>
        <strain evidence="1">AL3</strain>
        <tissue evidence="1">Liver</tissue>
    </source>
</reference>
<dbReference type="Proteomes" id="UP001608902">
    <property type="component" value="Unassembled WGS sequence"/>
</dbReference>
<gene>
    <name evidence="1" type="ORF">AB6A40_003938</name>
</gene>
<comment type="caution">
    <text evidence="1">The sequence shown here is derived from an EMBL/GenBank/DDBJ whole genome shotgun (WGS) entry which is preliminary data.</text>
</comment>